<dbReference type="GeneID" id="74941288"/>
<organism evidence="1 2">
    <name type="scientific">Salinirubellus salinus</name>
    <dbReference type="NCBI Taxonomy" id="1364945"/>
    <lineage>
        <taxon>Archaea</taxon>
        <taxon>Methanobacteriati</taxon>
        <taxon>Methanobacteriota</taxon>
        <taxon>Stenosarchaea group</taxon>
        <taxon>Halobacteria</taxon>
        <taxon>Halobacteriales</taxon>
        <taxon>Natronomonadaceae</taxon>
        <taxon>Salinirubellus</taxon>
    </lineage>
</organism>
<gene>
    <name evidence="1" type="ORF">N0B31_02660</name>
</gene>
<reference evidence="1" key="1">
    <citation type="submission" date="2022-09" db="EMBL/GenBank/DDBJ databases">
        <title>Diverse halophilic archaea isolated from saline environments.</title>
        <authorList>
            <person name="Cui H.-L."/>
        </authorList>
    </citation>
    <scope>NUCLEOTIDE SEQUENCE</scope>
    <source>
        <strain evidence="1">ZS-35-S2</strain>
    </source>
</reference>
<keyword evidence="2" id="KW-1185">Reference proteome</keyword>
<proteinExistence type="predicted"/>
<evidence type="ECO:0000313" key="1">
    <source>
        <dbReference type="EMBL" id="UWM55192.1"/>
    </source>
</evidence>
<sequence>MSDVPLSPEPEWYDCGLCGARYRSRGPAMECCASHFDDPDPNAGAPLAMTDGGVDTAPVHEVDQHWCGRCGAGPMSERGVKIHDSRVHDLEADPVVWDCPPKEEDLVDE</sequence>
<dbReference type="AlphaFoldDB" id="A0A9E7R453"/>
<dbReference type="KEGG" id="ssai:N0B31_02660"/>
<dbReference type="RefSeq" id="WP_260594244.1">
    <property type="nucleotide sequence ID" value="NZ_CP104003.1"/>
</dbReference>
<dbReference type="Proteomes" id="UP001057580">
    <property type="component" value="Chromosome"/>
</dbReference>
<evidence type="ECO:0000313" key="2">
    <source>
        <dbReference type="Proteomes" id="UP001057580"/>
    </source>
</evidence>
<name>A0A9E7R453_9EURY</name>
<dbReference type="EMBL" id="CP104003">
    <property type="protein sequence ID" value="UWM55192.1"/>
    <property type="molecule type" value="Genomic_DNA"/>
</dbReference>
<accession>A0A9E7R453</accession>
<protein>
    <submittedName>
        <fullName evidence="1">Uncharacterized protein</fullName>
    </submittedName>
</protein>